<protein>
    <submittedName>
        <fullName evidence="2">Uncharacterized protein</fullName>
    </submittedName>
</protein>
<evidence type="ECO:0000313" key="3">
    <source>
        <dbReference type="Proteomes" id="UP000092555"/>
    </source>
</evidence>
<name>A0A1A0HJX5_9ASCO</name>
<feature type="compositionally biased region" description="Low complexity" evidence="1">
    <location>
        <begin position="33"/>
        <end position="43"/>
    </location>
</feature>
<sequence>MCIEKPSKTQITAGRLSGPAASENPNLHPPGSQPLLQPGQIPPLRRKKPSGADPFIELYVKRDCSELSLDVAQTQPFWKFHVLKFGHCLYLTTNPTLRHLHCRNAPGYFVQVCDGPCGFSMIFEDISTGEELVKIDKLTDRCSNQFMFHVRKNRHVKDGRFQKSTRNGNAESRALEPIPQELLPATPTTPMLSYSSQMIDGLLWSVGSLPQYRESRIKSQEIKYIAKKNVYFHRCFGDISRYPEYDVPPAMAVFRECESGSRKRAMRQLNRFLQAGHELSSKLLKLPPANVSPYAEITLYYKGGDGVYFDKVPADDEPDHHHKLGWVTVYDDPHVFSKQGMFDLVVALTTAIGYERNLAFEASNSNSS</sequence>
<dbReference type="RefSeq" id="XP_018714960.1">
    <property type="nucleotide sequence ID" value="XM_018856543.1"/>
</dbReference>
<dbReference type="Proteomes" id="UP000092555">
    <property type="component" value="Unassembled WGS sequence"/>
</dbReference>
<dbReference type="AlphaFoldDB" id="A0A1A0HJX5"/>
<organism evidence="2 3">
    <name type="scientific">Metschnikowia bicuspidata var. bicuspidata NRRL YB-4993</name>
    <dbReference type="NCBI Taxonomy" id="869754"/>
    <lineage>
        <taxon>Eukaryota</taxon>
        <taxon>Fungi</taxon>
        <taxon>Dikarya</taxon>
        <taxon>Ascomycota</taxon>
        <taxon>Saccharomycotina</taxon>
        <taxon>Pichiomycetes</taxon>
        <taxon>Metschnikowiaceae</taxon>
        <taxon>Metschnikowia</taxon>
    </lineage>
</organism>
<evidence type="ECO:0000313" key="2">
    <source>
        <dbReference type="EMBL" id="OBA24479.1"/>
    </source>
</evidence>
<keyword evidence="3" id="KW-1185">Reference proteome</keyword>
<feature type="region of interest" description="Disordered" evidence="1">
    <location>
        <begin position="1"/>
        <end position="47"/>
    </location>
</feature>
<dbReference type="GeneID" id="30029519"/>
<comment type="caution">
    <text evidence="2">The sequence shown here is derived from an EMBL/GenBank/DDBJ whole genome shotgun (WGS) entry which is preliminary data.</text>
</comment>
<reference evidence="2 3" key="1">
    <citation type="submission" date="2016-05" db="EMBL/GenBank/DDBJ databases">
        <title>Comparative genomics of biotechnologically important yeasts.</title>
        <authorList>
            <consortium name="DOE Joint Genome Institute"/>
            <person name="Riley R."/>
            <person name="Haridas S."/>
            <person name="Wolfe K.H."/>
            <person name="Lopes M.R."/>
            <person name="Hittinger C.T."/>
            <person name="Goker M."/>
            <person name="Salamov A."/>
            <person name="Wisecaver J."/>
            <person name="Long T.M."/>
            <person name="Aerts A.L."/>
            <person name="Barry K."/>
            <person name="Choi C."/>
            <person name="Clum A."/>
            <person name="Coughlan A.Y."/>
            <person name="Deshpande S."/>
            <person name="Douglass A.P."/>
            <person name="Hanson S.J."/>
            <person name="Klenk H.-P."/>
            <person name="LaButti K."/>
            <person name="Lapidus A."/>
            <person name="Lindquist E."/>
            <person name="Lipzen A."/>
            <person name="Meier-kolthoff J.P."/>
            <person name="Ohm R.A."/>
            <person name="Otillar R.P."/>
            <person name="Pangilinan J."/>
            <person name="Peng Y."/>
            <person name="Rokas A."/>
            <person name="Rosa C.A."/>
            <person name="Scheuner C."/>
            <person name="Sibirny A.A."/>
            <person name="Slot J.C."/>
            <person name="Stielow J.B."/>
            <person name="Sun H."/>
            <person name="Kurtzman C.P."/>
            <person name="Blackwell M."/>
            <person name="Grigoriev I.V."/>
            <person name="Jeffries T.W."/>
        </authorList>
    </citation>
    <scope>NUCLEOTIDE SEQUENCE [LARGE SCALE GENOMIC DNA]</scope>
    <source>
        <strain evidence="2 3">NRRL YB-4993</strain>
    </source>
</reference>
<accession>A0A1A0HJX5</accession>
<proteinExistence type="predicted"/>
<dbReference type="OrthoDB" id="4087488at2759"/>
<dbReference type="EMBL" id="LXTC01000001">
    <property type="protein sequence ID" value="OBA24479.1"/>
    <property type="molecule type" value="Genomic_DNA"/>
</dbReference>
<gene>
    <name evidence="2" type="ORF">METBIDRAFT_34952</name>
</gene>
<dbReference type="STRING" id="869754.A0A1A0HJX5"/>
<evidence type="ECO:0000256" key="1">
    <source>
        <dbReference type="SAM" id="MobiDB-lite"/>
    </source>
</evidence>